<dbReference type="GO" id="GO:0004519">
    <property type="term" value="F:endonuclease activity"/>
    <property type="evidence" value="ECO:0007669"/>
    <property type="project" value="UniProtKB-KW"/>
</dbReference>
<evidence type="ECO:0000259" key="4">
    <source>
        <dbReference type="Pfam" id="PF01420"/>
    </source>
</evidence>
<gene>
    <name evidence="5" type="ORF">I4902_00165</name>
</gene>
<keyword evidence="5" id="KW-0378">Hydrolase</keyword>
<accession>A0ABS0INV7</accession>
<dbReference type="Gene3D" id="3.90.220.20">
    <property type="entry name" value="DNA methylase specificity domains"/>
    <property type="match status" value="2"/>
</dbReference>
<evidence type="ECO:0000256" key="3">
    <source>
        <dbReference type="ARBA" id="ARBA00023125"/>
    </source>
</evidence>
<evidence type="ECO:0000256" key="1">
    <source>
        <dbReference type="ARBA" id="ARBA00010923"/>
    </source>
</evidence>
<dbReference type="CDD" id="cd17254">
    <property type="entry name" value="RMtype1_S_FclI-TRD1-CR1_like"/>
    <property type="match status" value="1"/>
</dbReference>
<name>A0ABS0INV7_9GAMM</name>
<keyword evidence="5" id="KW-0540">Nuclease</keyword>
<evidence type="ECO:0000313" key="5">
    <source>
        <dbReference type="EMBL" id="MBG2877698.1"/>
    </source>
</evidence>
<comment type="similarity">
    <text evidence="1">Belongs to the type-I restriction system S methylase family.</text>
</comment>
<comment type="caution">
    <text evidence="5">The sequence shown here is derived from an EMBL/GenBank/DDBJ whole genome shotgun (WGS) entry which is preliminary data.</text>
</comment>
<dbReference type="RefSeq" id="WP_196565749.1">
    <property type="nucleotide sequence ID" value="NZ_JADRYY010000001.1"/>
</dbReference>
<dbReference type="EMBL" id="JADSJP010000001">
    <property type="protein sequence ID" value="MBG2877698.1"/>
    <property type="molecule type" value="Genomic_DNA"/>
</dbReference>
<keyword evidence="5" id="KW-0255">Endonuclease</keyword>
<dbReference type="InterPro" id="IPR052021">
    <property type="entry name" value="Type-I_RS_S_subunit"/>
</dbReference>
<dbReference type="CDD" id="cd17496">
    <property type="entry name" value="RMtype1_S_BliBORF2384P-TRD1-CR1_like"/>
    <property type="match status" value="1"/>
</dbReference>
<dbReference type="PANTHER" id="PTHR30408">
    <property type="entry name" value="TYPE-1 RESTRICTION ENZYME ECOKI SPECIFICITY PROTEIN"/>
    <property type="match status" value="1"/>
</dbReference>
<protein>
    <submittedName>
        <fullName evidence="5">Restriction endonuclease subunit S</fullName>
    </submittedName>
</protein>
<dbReference type="PANTHER" id="PTHR30408:SF13">
    <property type="entry name" value="TYPE I RESTRICTION ENZYME HINDI SPECIFICITY SUBUNIT"/>
    <property type="match status" value="1"/>
</dbReference>
<keyword evidence="3" id="KW-0238">DNA-binding</keyword>
<feature type="domain" description="Type I restriction modification DNA specificity" evidence="4">
    <location>
        <begin position="251"/>
        <end position="408"/>
    </location>
</feature>
<proteinExistence type="inferred from homology"/>
<dbReference type="Pfam" id="PF01420">
    <property type="entry name" value="Methylase_S"/>
    <property type="match status" value="1"/>
</dbReference>
<sequence>MNSKLPFSEIAEVVMGQSPTKENVNSESNGFPLLNGPTEFTARYPNPVQFTTAGKKFSQPDDILFCVRGSTTGRMNYSDQKYAIGRGIAAIRGKNGYPTPYVRAVIEQNLERLLAAATGSTFPNVGRDLLLNFEVEVTSPERATLANELIVSLEDKIESNRQTNQTLEQIAQAIFKSWFVDFEPVKAKIEALAAGGSADDTELAAMSVISAKNLDELNSLKARNPEAFYKLAQTATLFPAAMQDSELGEIPEGWEVKQLSDICQVINGRAYKNTEFKTEGTPIVRIQNLSNEGKTVYSDLDLPPEKYIDREDFIYAWSATFGPHIWRGPKSIYHYHIWKMEVDESVISRYFLYLSMFRKTEAMKNAGTGSIFTHLTKKIMEYQHVLIGDQAINKKFSDIIVPIFDQISSLKSESTHLADIRDVLLPKLLTGDGLTSEVECV</sequence>
<dbReference type="Gene3D" id="1.10.287.1120">
    <property type="entry name" value="Bipartite methylase S protein"/>
    <property type="match status" value="1"/>
</dbReference>
<dbReference type="Proteomes" id="UP000614721">
    <property type="component" value="Unassembled WGS sequence"/>
</dbReference>
<evidence type="ECO:0000313" key="6">
    <source>
        <dbReference type="Proteomes" id="UP000614721"/>
    </source>
</evidence>
<keyword evidence="6" id="KW-1185">Reference proteome</keyword>
<dbReference type="SUPFAM" id="SSF116734">
    <property type="entry name" value="DNA methylase specificity domain"/>
    <property type="match status" value="2"/>
</dbReference>
<reference evidence="5 6" key="1">
    <citation type="submission" date="2020-11" db="EMBL/GenBank/DDBJ databases">
        <title>Enhanced detection system for hospital associated transmission using whole genome sequencing surveillance.</title>
        <authorList>
            <person name="Harrison L.H."/>
            <person name="Van Tyne D."/>
            <person name="Marsh J.W."/>
            <person name="Griffith M.P."/>
            <person name="Snyder D.J."/>
            <person name="Cooper V.S."/>
            <person name="Mustapha M."/>
        </authorList>
    </citation>
    <scope>NUCLEOTIDE SEQUENCE [LARGE SCALE GENOMIC DNA]</scope>
    <source>
        <strain evidence="5 6">PR00075</strain>
    </source>
</reference>
<evidence type="ECO:0000256" key="2">
    <source>
        <dbReference type="ARBA" id="ARBA00022747"/>
    </source>
</evidence>
<organism evidence="5 6">
    <name type="scientific">Proteus alimentorum</name>
    <dbReference type="NCBI Taxonomy" id="1973495"/>
    <lineage>
        <taxon>Bacteria</taxon>
        <taxon>Pseudomonadati</taxon>
        <taxon>Pseudomonadota</taxon>
        <taxon>Gammaproteobacteria</taxon>
        <taxon>Enterobacterales</taxon>
        <taxon>Morganellaceae</taxon>
        <taxon>Proteus</taxon>
    </lineage>
</organism>
<dbReference type="InterPro" id="IPR044946">
    <property type="entry name" value="Restrct_endonuc_typeI_TRD_sf"/>
</dbReference>
<dbReference type="InterPro" id="IPR000055">
    <property type="entry name" value="Restrct_endonuc_typeI_TRD"/>
</dbReference>
<keyword evidence="2" id="KW-0680">Restriction system</keyword>